<evidence type="ECO:0000313" key="3">
    <source>
        <dbReference type="EMBL" id="MFC5994016.1"/>
    </source>
</evidence>
<name>A0ABW1IZR5_9PSEU</name>
<feature type="region of interest" description="Disordered" evidence="1">
    <location>
        <begin position="1"/>
        <end position="102"/>
    </location>
</feature>
<evidence type="ECO:0000256" key="2">
    <source>
        <dbReference type="SAM" id="Phobius"/>
    </source>
</evidence>
<evidence type="ECO:0008006" key="5">
    <source>
        <dbReference type="Google" id="ProtNLM"/>
    </source>
</evidence>
<feature type="transmembrane region" description="Helical" evidence="2">
    <location>
        <begin position="131"/>
        <end position="156"/>
    </location>
</feature>
<comment type="caution">
    <text evidence="3">The sequence shown here is derived from an EMBL/GenBank/DDBJ whole genome shotgun (WGS) entry which is preliminary data.</text>
</comment>
<dbReference type="RefSeq" id="WP_379584046.1">
    <property type="nucleotide sequence ID" value="NZ_JBHSQW010000014.1"/>
</dbReference>
<feature type="transmembrane region" description="Helical" evidence="2">
    <location>
        <begin position="183"/>
        <end position="210"/>
    </location>
</feature>
<dbReference type="Proteomes" id="UP001596302">
    <property type="component" value="Unassembled WGS sequence"/>
</dbReference>
<dbReference type="EMBL" id="JBHSQW010000014">
    <property type="protein sequence ID" value="MFC5994016.1"/>
    <property type="molecule type" value="Genomic_DNA"/>
</dbReference>
<keyword evidence="2" id="KW-1133">Transmembrane helix</keyword>
<feature type="transmembrane region" description="Helical" evidence="2">
    <location>
        <begin position="240"/>
        <end position="262"/>
    </location>
</feature>
<feature type="compositionally biased region" description="Low complexity" evidence="1">
    <location>
        <begin position="1"/>
        <end position="22"/>
    </location>
</feature>
<feature type="compositionally biased region" description="Low complexity" evidence="1">
    <location>
        <begin position="52"/>
        <end position="102"/>
    </location>
</feature>
<accession>A0ABW1IZR5</accession>
<feature type="transmembrane region" description="Helical" evidence="2">
    <location>
        <begin position="217"/>
        <end position="234"/>
    </location>
</feature>
<evidence type="ECO:0000313" key="4">
    <source>
        <dbReference type="Proteomes" id="UP001596302"/>
    </source>
</evidence>
<evidence type="ECO:0000256" key="1">
    <source>
        <dbReference type="SAM" id="MobiDB-lite"/>
    </source>
</evidence>
<gene>
    <name evidence="3" type="ORF">ACFQE5_07305</name>
</gene>
<sequence>MSTSPDPQGQPGQHPDQPAGQGREQHETGPPEGGWPPGANQDPQHGAPDQPPYGQYPYGQQPYGQPPDQSQYGQQPYGAPYGQQPYGVQYGQQPYGAPYGQPPYGQYPYNPYAAAPAGLDEQAQPVSRPPAVALSLVLLALSALPFLASGALLLLAPLNLAGLPPEIGLDQAMADAGVTPDQVIAFLRVLSGFVLAVALLYVVFAVFAFLGHAWARVVVTVMTVPFVILLLLGMSSGVDLVSLGILLVLLLLCAGGTALLYAPPSRQYFAASRR</sequence>
<organism evidence="3 4">
    <name type="scientific">Pseudonocardia hispaniensis</name>
    <dbReference type="NCBI Taxonomy" id="904933"/>
    <lineage>
        <taxon>Bacteria</taxon>
        <taxon>Bacillati</taxon>
        <taxon>Actinomycetota</taxon>
        <taxon>Actinomycetes</taxon>
        <taxon>Pseudonocardiales</taxon>
        <taxon>Pseudonocardiaceae</taxon>
        <taxon>Pseudonocardia</taxon>
    </lineage>
</organism>
<proteinExistence type="predicted"/>
<keyword evidence="4" id="KW-1185">Reference proteome</keyword>
<protein>
    <recommendedName>
        <fullName evidence="5">Integral membrane protein</fullName>
    </recommendedName>
</protein>
<keyword evidence="2" id="KW-0472">Membrane</keyword>
<reference evidence="4" key="1">
    <citation type="journal article" date="2019" name="Int. J. Syst. Evol. Microbiol.">
        <title>The Global Catalogue of Microorganisms (GCM) 10K type strain sequencing project: providing services to taxonomists for standard genome sequencing and annotation.</title>
        <authorList>
            <consortium name="The Broad Institute Genomics Platform"/>
            <consortium name="The Broad Institute Genome Sequencing Center for Infectious Disease"/>
            <person name="Wu L."/>
            <person name="Ma J."/>
        </authorList>
    </citation>
    <scope>NUCLEOTIDE SEQUENCE [LARGE SCALE GENOMIC DNA]</scope>
    <source>
        <strain evidence="4">CCM 8391</strain>
    </source>
</reference>
<keyword evidence="2" id="KW-0812">Transmembrane</keyword>